<dbReference type="PIRSF" id="PIRSF004491">
    <property type="entry name" value="FAD_Synth"/>
    <property type="match status" value="1"/>
</dbReference>
<dbReference type="Gene3D" id="2.40.30.30">
    <property type="entry name" value="Riboflavin kinase-like"/>
    <property type="match status" value="1"/>
</dbReference>
<dbReference type="GO" id="GO:0008531">
    <property type="term" value="F:riboflavin kinase activity"/>
    <property type="evidence" value="ECO:0007669"/>
    <property type="project" value="UniProtKB-UniRule"/>
</dbReference>
<evidence type="ECO:0000256" key="2">
    <source>
        <dbReference type="ARBA" id="ARBA00004726"/>
    </source>
</evidence>
<sequence length="318" mass="36205">MKLIKIDLDHMNKQEWTREATRSVLAIGYFDGVHKGHQTVIKKAINEANVRGIEAAVMTFFPHPKEVLGNPEVPMRYLTPFDSKIERLKALGVDRIYAVRFTPSFSKLTPQQFVDDFIVSLQVEHVVAGFDFTYGVKGAGTMEQLGAYANERFTYSTIQKVTDEDEKISSTRIRQELEEGNVQKASFLLGYPYKVKGEVIHGDARGRLLGFPTANVSAADRYHIPKTGVYVVAFYVKGNKYNGMANVGYKPTFVDNLPEPSVEVNLFHFAEDIYGEIVEVEFLKWIRAEQKFNGIDEIKAQLTRDKETSLRWLEENIH</sequence>
<evidence type="ECO:0000313" key="17">
    <source>
        <dbReference type="EMBL" id="AIC94789.1"/>
    </source>
</evidence>
<gene>
    <name evidence="17" type="ORF">BleG1_2211</name>
</gene>
<dbReference type="Pfam" id="PF06574">
    <property type="entry name" value="FAD_syn"/>
    <property type="match status" value="1"/>
</dbReference>
<keyword evidence="8 15" id="KW-0547">Nucleotide-binding</keyword>
<dbReference type="FunFam" id="3.40.50.620:FF:000021">
    <property type="entry name" value="Riboflavin biosynthesis protein"/>
    <property type="match status" value="1"/>
</dbReference>
<dbReference type="RefSeq" id="WP_038480651.1">
    <property type="nucleotide sequence ID" value="NZ_CP003923.1"/>
</dbReference>
<keyword evidence="7 15" id="KW-0548">Nucleotidyltransferase</keyword>
<evidence type="ECO:0000256" key="9">
    <source>
        <dbReference type="ARBA" id="ARBA00022777"/>
    </source>
</evidence>
<dbReference type="HOGENOM" id="CLU_048437_0_2_9"/>
<comment type="pathway">
    <text evidence="2 15">Cofactor biosynthesis; FAD biosynthesis; FAD from FMN: step 1/1.</text>
</comment>
<dbReference type="InterPro" id="IPR002606">
    <property type="entry name" value="Riboflavin_kinase_bac"/>
</dbReference>
<dbReference type="GO" id="GO:0005524">
    <property type="term" value="F:ATP binding"/>
    <property type="evidence" value="ECO:0007669"/>
    <property type="project" value="UniProtKB-UniRule"/>
</dbReference>
<dbReference type="Gene3D" id="3.40.50.620">
    <property type="entry name" value="HUPs"/>
    <property type="match status" value="1"/>
</dbReference>
<organism evidence="17 18">
    <name type="scientific">Shouchella lehensis G1</name>
    <dbReference type="NCBI Taxonomy" id="1246626"/>
    <lineage>
        <taxon>Bacteria</taxon>
        <taxon>Bacillati</taxon>
        <taxon>Bacillota</taxon>
        <taxon>Bacilli</taxon>
        <taxon>Bacillales</taxon>
        <taxon>Bacillaceae</taxon>
        <taxon>Shouchella</taxon>
    </lineage>
</organism>
<feature type="domain" description="Riboflavin kinase" evidence="16">
    <location>
        <begin position="188"/>
        <end position="314"/>
    </location>
</feature>
<dbReference type="OrthoDB" id="9803667at2"/>
<evidence type="ECO:0000256" key="10">
    <source>
        <dbReference type="ARBA" id="ARBA00022827"/>
    </source>
</evidence>
<comment type="catalytic activity">
    <reaction evidence="13 15">
        <text>riboflavin + ATP = FMN + ADP + H(+)</text>
        <dbReference type="Rhea" id="RHEA:14357"/>
        <dbReference type="ChEBI" id="CHEBI:15378"/>
        <dbReference type="ChEBI" id="CHEBI:30616"/>
        <dbReference type="ChEBI" id="CHEBI:57986"/>
        <dbReference type="ChEBI" id="CHEBI:58210"/>
        <dbReference type="ChEBI" id="CHEBI:456216"/>
        <dbReference type="EC" id="2.7.1.26"/>
    </reaction>
</comment>
<comment type="function">
    <text evidence="1">Catalyzes the phosphorylation of riboflavin to FMN followed by the adenylation of FMN to FAD.</text>
</comment>
<accession>A0A060M3W6</accession>
<dbReference type="InterPro" id="IPR023465">
    <property type="entry name" value="Riboflavin_kinase_dom_sf"/>
</dbReference>
<dbReference type="EC" id="2.7.7.2" evidence="15"/>
<dbReference type="EC" id="2.7.1.26" evidence="15"/>
<keyword evidence="5 15" id="KW-0288">FMN</keyword>
<comment type="pathway">
    <text evidence="3 15">Cofactor biosynthesis; FMN biosynthesis; FMN from riboflavin (ATP route): step 1/1.</text>
</comment>
<dbReference type="InterPro" id="IPR015865">
    <property type="entry name" value="Riboflavin_kinase_bac/euk"/>
</dbReference>
<comment type="similarity">
    <text evidence="15">Belongs to the ribF family.</text>
</comment>
<dbReference type="NCBIfam" id="NF004160">
    <property type="entry name" value="PRK05627.1-3"/>
    <property type="match status" value="1"/>
</dbReference>
<evidence type="ECO:0000256" key="14">
    <source>
        <dbReference type="ARBA" id="ARBA00049494"/>
    </source>
</evidence>
<dbReference type="UniPathway" id="UPA00277">
    <property type="reaction ID" value="UER00407"/>
</dbReference>
<keyword evidence="10 15" id="KW-0274">FAD</keyword>
<evidence type="ECO:0000313" key="18">
    <source>
        <dbReference type="Proteomes" id="UP000027142"/>
    </source>
</evidence>
<dbReference type="Pfam" id="PF01687">
    <property type="entry name" value="Flavokinase"/>
    <property type="match status" value="1"/>
</dbReference>
<dbReference type="NCBIfam" id="TIGR00083">
    <property type="entry name" value="ribF"/>
    <property type="match status" value="1"/>
</dbReference>
<dbReference type="InterPro" id="IPR014729">
    <property type="entry name" value="Rossmann-like_a/b/a_fold"/>
</dbReference>
<dbReference type="InterPro" id="IPR015864">
    <property type="entry name" value="FAD_synthase"/>
</dbReference>
<evidence type="ECO:0000256" key="8">
    <source>
        <dbReference type="ARBA" id="ARBA00022741"/>
    </source>
</evidence>
<keyword evidence="9 15" id="KW-0418">Kinase</keyword>
<keyword evidence="18" id="KW-1185">Reference proteome</keyword>
<keyword evidence="6 15" id="KW-0808">Transferase</keyword>
<keyword evidence="4 15" id="KW-0285">Flavoprotein</keyword>
<dbReference type="EMBL" id="CP003923">
    <property type="protein sequence ID" value="AIC94789.1"/>
    <property type="molecule type" value="Genomic_DNA"/>
</dbReference>
<dbReference type="GO" id="GO:0009398">
    <property type="term" value="P:FMN biosynthetic process"/>
    <property type="evidence" value="ECO:0007669"/>
    <property type="project" value="UniProtKB-UniRule"/>
</dbReference>
<dbReference type="SUPFAM" id="SSF82114">
    <property type="entry name" value="Riboflavin kinase-like"/>
    <property type="match status" value="1"/>
</dbReference>
<dbReference type="InterPro" id="IPR023468">
    <property type="entry name" value="Riboflavin_kinase"/>
</dbReference>
<evidence type="ECO:0000256" key="12">
    <source>
        <dbReference type="ARBA" id="ARBA00023268"/>
    </source>
</evidence>
<dbReference type="SMART" id="SM00904">
    <property type="entry name" value="Flavokinase"/>
    <property type="match status" value="1"/>
</dbReference>
<dbReference type="SUPFAM" id="SSF52374">
    <property type="entry name" value="Nucleotidylyl transferase"/>
    <property type="match status" value="1"/>
</dbReference>
<evidence type="ECO:0000259" key="16">
    <source>
        <dbReference type="SMART" id="SM00904"/>
    </source>
</evidence>
<dbReference type="PATRIC" id="fig|1246626.3.peg.2209"/>
<dbReference type="GO" id="GO:0003919">
    <property type="term" value="F:FMN adenylyltransferase activity"/>
    <property type="evidence" value="ECO:0007669"/>
    <property type="project" value="UniProtKB-UniRule"/>
</dbReference>
<dbReference type="CDD" id="cd02064">
    <property type="entry name" value="FAD_synthetase_N"/>
    <property type="match status" value="1"/>
</dbReference>
<name>A0A060M3W6_9BACI</name>
<dbReference type="UniPathway" id="UPA00276">
    <property type="reaction ID" value="UER00406"/>
</dbReference>
<evidence type="ECO:0000256" key="3">
    <source>
        <dbReference type="ARBA" id="ARBA00005201"/>
    </source>
</evidence>
<evidence type="ECO:0000256" key="15">
    <source>
        <dbReference type="PIRNR" id="PIRNR004491"/>
    </source>
</evidence>
<dbReference type="AlphaFoldDB" id="A0A060M3W6"/>
<evidence type="ECO:0000256" key="13">
    <source>
        <dbReference type="ARBA" id="ARBA00047880"/>
    </source>
</evidence>
<protein>
    <recommendedName>
        <fullName evidence="15">Riboflavin biosynthesis protein</fullName>
    </recommendedName>
    <domain>
        <recommendedName>
            <fullName evidence="15">Riboflavin kinase</fullName>
            <ecNumber evidence="15">2.7.1.26</ecNumber>
        </recommendedName>
        <alternativeName>
            <fullName evidence="15">Flavokinase</fullName>
        </alternativeName>
    </domain>
    <domain>
        <recommendedName>
            <fullName evidence="15">FMN adenylyltransferase</fullName>
            <ecNumber evidence="15">2.7.7.2</ecNumber>
        </recommendedName>
        <alternativeName>
            <fullName evidence="15">FAD pyrophosphorylase</fullName>
        </alternativeName>
        <alternativeName>
            <fullName evidence="15">FAD synthase</fullName>
        </alternativeName>
    </domain>
</protein>
<dbReference type="KEGG" id="ble:BleG1_2211"/>
<dbReference type="Proteomes" id="UP000027142">
    <property type="component" value="Chromosome"/>
</dbReference>
<evidence type="ECO:0000256" key="7">
    <source>
        <dbReference type="ARBA" id="ARBA00022695"/>
    </source>
</evidence>
<comment type="catalytic activity">
    <reaction evidence="14 15">
        <text>FMN + ATP + H(+) = FAD + diphosphate</text>
        <dbReference type="Rhea" id="RHEA:17237"/>
        <dbReference type="ChEBI" id="CHEBI:15378"/>
        <dbReference type="ChEBI" id="CHEBI:30616"/>
        <dbReference type="ChEBI" id="CHEBI:33019"/>
        <dbReference type="ChEBI" id="CHEBI:57692"/>
        <dbReference type="ChEBI" id="CHEBI:58210"/>
        <dbReference type="EC" id="2.7.7.2"/>
    </reaction>
</comment>
<evidence type="ECO:0000256" key="6">
    <source>
        <dbReference type="ARBA" id="ARBA00022679"/>
    </source>
</evidence>
<dbReference type="PANTHER" id="PTHR22749">
    <property type="entry name" value="RIBOFLAVIN KINASE/FMN ADENYLYLTRANSFERASE"/>
    <property type="match status" value="1"/>
</dbReference>
<keyword evidence="11 15" id="KW-0067">ATP-binding</keyword>
<dbReference type="eggNOG" id="COG0196">
    <property type="taxonomic scope" value="Bacteria"/>
</dbReference>
<proteinExistence type="inferred from homology"/>
<evidence type="ECO:0000256" key="1">
    <source>
        <dbReference type="ARBA" id="ARBA00002121"/>
    </source>
</evidence>
<dbReference type="STRING" id="1246626.BleG1_2211"/>
<evidence type="ECO:0000256" key="4">
    <source>
        <dbReference type="ARBA" id="ARBA00022630"/>
    </source>
</evidence>
<dbReference type="GO" id="GO:0006747">
    <property type="term" value="P:FAD biosynthetic process"/>
    <property type="evidence" value="ECO:0007669"/>
    <property type="project" value="UniProtKB-UniRule"/>
</dbReference>
<evidence type="ECO:0000256" key="5">
    <source>
        <dbReference type="ARBA" id="ARBA00022643"/>
    </source>
</evidence>
<evidence type="ECO:0000256" key="11">
    <source>
        <dbReference type="ARBA" id="ARBA00022840"/>
    </source>
</evidence>
<dbReference type="PANTHER" id="PTHR22749:SF6">
    <property type="entry name" value="RIBOFLAVIN KINASE"/>
    <property type="match status" value="1"/>
</dbReference>
<reference evidence="17 18" key="1">
    <citation type="journal article" date="2014" name="Gene">
        <title>A comparative genomic analysis of the alkalitolerant soil bacterium Bacillus lehensis G1.</title>
        <authorList>
            <person name="Noor Y.M."/>
            <person name="Samsulrizal N.H."/>
            <person name="Jema'on N.A."/>
            <person name="Low K.O."/>
            <person name="Ramli A.N."/>
            <person name="Alias N.I."/>
            <person name="Damis S.I."/>
            <person name="Fuzi S.F."/>
            <person name="Isa M.N."/>
            <person name="Murad A.M."/>
            <person name="Raih M.F."/>
            <person name="Bakar F.D."/>
            <person name="Najimudin N."/>
            <person name="Mahadi N.M."/>
            <person name="Illias R.M."/>
        </authorList>
    </citation>
    <scope>NUCLEOTIDE SEQUENCE [LARGE SCALE GENOMIC DNA]</scope>
    <source>
        <strain evidence="17 18">G1</strain>
    </source>
</reference>
<dbReference type="GO" id="GO:0009231">
    <property type="term" value="P:riboflavin biosynthetic process"/>
    <property type="evidence" value="ECO:0007669"/>
    <property type="project" value="InterPro"/>
</dbReference>
<dbReference type="FunFam" id="2.40.30.30:FF:000003">
    <property type="entry name" value="Riboflavin biosynthesis protein"/>
    <property type="match status" value="1"/>
</dbReference>
<keyword evidence="12" id="KW-0511">Multifunctional enzyme</keyword>